<dbReference type="OrthoDB" id="2269034at2759"/>
<keyword evidence="2" id="KW-1185">Reference proteome</keyword>
<gene>
    <name evidence="1" type="ORF">D9619_001315</name>
</gene>
<dbReference type="AlphaFoldDB" id="A0A8H5F2K6"/>
<comment type="caution">
    <text evidence="1">The sequence shown here is derived from an EMBL/GenBank/DDBJ whole genome shotgun (WGS) entry which is preliminary data.</text>
</comment>
<organism evidence="1 2">
    <name type="scientific">Psilocybe cf. subviscida</name>
    <dbReference type="NCBI Taxonomy" id="2480587"/>
    <lineage>
        <taxon>Eukaryota</taxon>
        <taxon>Fungi</taxon>
        <taxon>Dikarya</taxon>
        <taxon>Basidiomycota</taxon>
        <taxon>Agaricomycotina</taxon>
        <taxon>Agaricomycetes</taxon>
        <taxon>Agaricomycetidae</taxon>
        <taxon>Agaricales</taxon>
        <taxon>Agaricineae</taxon>
        <taxon>Strophariaceae</taxon>
        <taxon>Psilocybe</taxon>
    </lineage>
</organism>
<evidence type="ECO:0000313" key="2">
    <source>
        <dbReference type="Proteomes" id="UP000567179"/>
    </source>
</evidence>
<proteinExistence type="predicted"/>
<dbReference type="EMBL" id="JAACJJ010000028">
    <property type="protein sequence ID" value="KAF5321281.1"/>
    <property type="molecule type" value="Genomic_DNA"/>
</dbReference>
<evidence type="ECO:0008006" key="3">
    <source>
        <dbReference type="Google" id="ProtNLM"/>
    </source>
</evidence>
<name>A0A8H5F2K6_9AGAR</name>
<protein>
    <recommendedName>
        <fullName evidence="3">F-box domain-containing protein</fullName>
    </recommendedName>
</protein>
<dbReference type="Proteomes" id="UP000567179">
    <property type="component" value="Unassembled WGS sequence"/>
</dbReference>
<reference evidence="1 2" key="1">
    <citation type="journal article" date="2020" name="ISME J.">
        <title>Uncovering the hidden diversity of litter-decomposition mechanisms in mushroom-forming fungi.</title>
        <authorList>
            <person name="Floudas D."/>
            <person name="Bentzer J."/>
            <person name="Ahren D."/>
            <person name="Johansson T."/>
            <person name="Persson P."/>
            <person name="Tunlid A."/>
        </authorList>
    </citation>
    <scope>NUCLEOTIDE SEQUENCE [LARGE SCALE GENOMIC DNA]</scope>
    <source>
        <strain evidence="1 2">CBS 101986</strain>
    </source>
</reference>
<accession>A0A8H5F2K6</accession>
<evidence type="ECO:0000313" key="1">
    <source>
        <dbReference type="EMBL" id="KAF5321281.1"/>
    </source>
</evidence>
<sequence length="356" mass="40171">MAPGLLNQILPSEVLNALSNNDSQDVIRTVKVFRENPASLSSVIDRRIDDIDKRISALELEKSQLGSSEGLRLAIEETYATICAPLRTIPRDILREIAHHSLDAHPSPARNHSPMSLTHVSSVWRSVVADSPSLRTTLYLRIQQANLDSLVKHLQVVQTWFHRAGSLPVQLFIYVDRTLGHKRNTAHNFRMFLKALAPWASRIRHLGIGGRHWVNLITKFVDIKWDLSDLVWLDFLGQMADCVPVCSRNEINELASICDKVTLFRTAKRLTTVVASQELSVHLQAFSFLPWSQVQHITLEEHEASGPEFLALMKQCPQLRTAALVWYQCGMSALGAPYAVKKMEKLQRCRGPFGFS</sequence>